<dbReference type="Proteomes" id="UP000824246">
    <property type="component" value="Unassembled WGS sequence"/>
</dbReference>
<gene>
    <name evidence="2" type="ORF">H9982_00250</name>
</gene>
<dbReference type="EMBL" id="DXFB01000006">
    <property type="protein sequence ID" value="HIX44632.1"/>
    <property type="molecule type" value="Genomic_DNA"/>
</dbReference>
<keyword evidence="1" id="KW-0812">Transmembrane</keyword>
<reference evidence="2" key="1">
    <citation type="journal article" date="2021" name="PeerJ">
        <title>Extensive microbial diversity within the chicken gut microbiome revealed by metagenomics and culture.</title>
        <authorList>
            <person name="Gilroy R."/>
            <person name="Ravi A."/>
            <person name="Getino M."/>
            <person name="Pursley I."/>
            <person name="Horton D.L."/>
            <person name="Alikhan N.F."/>
            <person name="Baker D."/>
            <person name="Gharbi K."/>
            <person name="Hall N."/>
            <person name="Watson M."/>
            <person name="Adriaenssens E.M."/>
            <person name="Foster-Nyarko E."/>
            <person name="Jarju S."/>
            <person name="Secka A."/>
            <person name="Antonio M."/>
            <person name="Oren A."/>
            <person name="Chaudhuri R.R."/>
            <person name="La Ragione R."/>
            <person name="Hildebrand F."/>
            <person name="Pallen M.J."/>
        </authorList>
    </citation>
    <scope>NUCLEOTIDE SEQUENCE</scope>
    <source>
        <strain evidence="2">ChiHjej12B11-16260</strain>
    </source>
</reference>
<keyword evidence="1" id="KW-1133">Transmembrane helix</keyword>
<name>A0A9D2ANP9_9BACT</name>
<comment type="caution">
    <text evidence="2">The sequence shown here is derived from an EMBL/GenBank/DDBJ whole genome shotgun (WGS) entry which is preliminary data.</text>
</comment>
<evidence type="ECO:0000313" key="3">
    <source>
        <dbReference type="Proteomes" id="UP000824246"/>
    </source>
</evidence>
<protein>
    <submittedName>
        <fullName evidence="2">Uncharacterized protein</fullName>
    </submittedName>
</protein>
<feature type="transmembrane region" description="Helical" evidence="1">
    <location>
        <begin position="90"/>
        <end position="110"/>
    </location>
</feature>
<reference evidence="2" key="2">
    <citation type="submission" date="2021-04" db="EMBL/GenBank/DDBJ databases">
        <authorList>
            <person name="Gilroy R."/>
        </authorList>
    </citation>
    <scope>NUCLEOTIDE SEQUENCE</scope>
    <source>
        <strain evidence="2">ChiHjej12B11-16260</strain>
    </source>
</reference>
<proteinExistence type="predicted"/>
<organism evidence="2 3">
    <name type="scientific">Candidatus Barnesiella excrementipullorum</name>
    <dbReference type="NCBI Taxonomy" id="2838479"/>
    <lineage>
        <taxon>Bacteria</taxon>
        <taxon>Pseudomonadati</taxon>
        <taxon>Bacteroidota</taxon>
        <taxon>Bacteroidia</taxon>
        <taxon>Bacteroidales</taxon>
        <taxon>Barnesiellaceae</taxon>
        <taxon>Barnesiella</taxon>
    </lineage>
</organism>
<dbReference type="AlphaFoldDB" id="A0A9D2ANP9"/>
<keyword evidence="1" id="KW-0472">Membrane</keyword>
<accession>A0A9D2ANP9</accession>
<sequence>MENEELIRLLDRYYRAETSADEEKRLFDYFRNNPVPPRFEADKALFLSLYDASGEEVSLPAGLEERIAAQIDSFGREEHRHWFTVRKARIWVASVAAILLVAFTVGIIALRPVPRQDTFTSTQEAYAETKRALALFAAKLDKGMIAVQRVEQTQTSIEKQLNKINHETDMYIFAVDSI</sequence>
<evidence type="ECO:0000313" key="2">
    <source>
        <dbReference type="EMBL" id="HIX44632.1"/>
    </source>
</evidence>
<evidence type="ECO:0000256" key="1">
    <source>
        <dbReference type="SAM" id="Phobius"/>
    </source>
</evidence>